<evidence type="ECO:0000256" key="1">
    <source>
        <dbReference type="SAM" id="MobiDB-lite"/>
    </source>
</evidence>
<accession>A0A8H6D521</accession>
<gene>
    <name evidence="2" type="ORF">FGLOB1_9289</name>
</gene>
<name>A0A8H6D521_9HYPO</name>
<evidence type="ECO:0000313" key="2">
    <source>
        <dbReference type="EMBL" id="KAF5702987.1"/>
    </source>
</evidence>
<comment type="caution">
    <text evidence="2">The sequence shown here is derived from an EMBL/GenBank/DDBJ whole genome shotgun (WGS) entry which is preliminary data.</text>
</comment>
<keyword evidence="3" id="KW-1185">Reference proteome</keyword>
<reference evidence="2 3" key="1">
    <citation type="submission" date="2020-05" db="EMBL/GenBank/DDBJ databases">
        <title>Identification and distribution of gene clusters putatively required for synthesis of sphingolipid metabolism inhibitors in phylogenetically diverse species of the filamentous fungus Fusarium.</title>
        <authorList>
            <person name="Kim H.-S."/>
            <person name="Busman M."/>
            <person name="Brown D.W."/>
            <person name="Divon H."/>
            <person name="Uhlig S."/>
            <person name="Proctor R.H."/>
        </authorList>
    </citation>
    <scope>NUCLEOTIDE SEQUENCE [LARGE SCALE GENOMIC DNA]</scope>
    <source>
        <strain evidence="2 3">NRRL 26131</strain>
    </source>
</reference>
<dbReference type="AlphaFoldDB" id="A0A8H6D521"/>
<evidence type="ECO:0000313" key="3">
    <source>
        <dbReference type="Proteomes" id="UP000532311"/>
    </source>
</evidence>
<proteinExistence type="predicted"/>
<feature type="region of interest" description="Disordered" evidence="1">
    <location>
        <begin position="274"/>
        <end position="302"/>
    </location>
</feature>
<dbReference type="EMBL" id="JAAQPF010000425">
    <property type="protein sequence ID" value="KAF5702987.1"/>
    <property type="molecule type" value="Genomic_DNA"/>
</dbReference>
<dbReference type="Proteomes" id="UP000532311">
    <property type="component" value="Unassembled WGS sequence"/>
</dbReference>
<organism evidence="2 3">
    <name type="scientific">Fusarium globosum</name>
    <dbReference type="NCBI Taxonomy" id="78864"/>
    <lineage>
        <taxon>Eukaryota</taxon>
        <taxon>Fungi</taxon>
        <taxon>Dikarya</taxon>
        <taxon>Ascomycota</taxon>
        <taxon>Pezizomycotina</taxon>
        <taxon>Sordariomycetes</taxon>
        <taxon>Hypocreomycetidae</taxon>
        <taxon>Hypocreales</taxon>
        <taxon>Nectriaceae</taxon>
        <taxon>Fusarium</taxon>
        <taxon>Fusarium fujikuroi species complex</taxon>
    </lineage>
</organism>
<protein>
    <submittedName>
        <fullName evidence="2">Uncharacterized protein</fullName>
    </submittedName>
</protein>
<sequence length="657" mass="74395">MGDQIWKIKIEPYDQVLALTQHMINEGISNLYRLLEDGNEIDGAVKPKPGNTYADENNWVKNVIFGEPCVIVQPDYSNVRSVKFRMWMKSGKAQIRRFIKMDDDTGEPITEKLLLEIEDWHVTVPIDVGFVALDKTTPRGKAVLDRSAAKGKPDHSIMEFLLDLESMAWGDGSWEFGEWGENDWMIDQDGKQHRPPGWKLGTSRSYTDLHPDFQRTLEFCFGKISPSQRATFEVNNARYMTYPWTDPETKASAPPGLNGNGRLNYLLYLETVGQNTPPPDSERGAVLDTRMGNWTDGRKPGTDSPSKFGTFILSSANFMESFVNQKLSAINRIMSMNIDQVTCWADDHFLTYDWEVTATYFVGHEDPSKDSTTYALKQQEFSVGKDWPQSAKDFFDAYTGAPAKGSKVWRYQDTQWREPKLRDYTHNGTVEIWMSGDTMTLARAYTTAGSNTIVYEGRQWTRFEFTIDPSSIDPNIKKNIIAETKWAVKFQMQEVTDGGLQFQVDIDQPTTSFQGNYEFLANFRQGFEKGYEAAGRNFEWYINSIRNCLQGQERFTLPASGVFFFKDPVMNAQGDLVCSLQYNGNPQVGKPINHHANVVRSSIPRGDFISLPGKILRPGDRRATSAAAVTDLFVQPALVQQISPSEVLAADGKCQSY</sequence>